<gene>
    <name evidence="2" type="ORF">ARMGADRAFT_1035824</name>
</gene>
<evidence type="ECO:0000313" key="2">
    <source>
        <dbReference type="EMBL" id="PBK86095.1"/>
    </source>
</evidence>
<reference evidence="3" key="1">
    <citation type="journal article" date="2017" name="Nat. Ecol. Evol.">
        <title>Genome expansion and lineage-specific genetic innovations in the forest pathogenic fungi Armillaria.</title>
        <authorList>
            <person name="Sipos G."/>
            <person name="Prasanna A.N."/>
            <person name="Walter M.C."/>
            <person name="O'Connor E."/>
            <person name="Balint B."/>
            <person name="Krizsan K."/>
            <person name="Kiss B."/>
            <person name="Hess J."/>
            <person name="Varga T."/>
            <person name="Slot J."/>
            <person name="Riley R."/>
            <person name="Boka B."/>
            <person name="Rigling D."/>
            <person name="Barry K."/>
            <person name="Lee J."/>
            <person name="Mihaltcheva S."/>
            <person name="LaButti K."/>
            <person name="Lipzen A."/>
            <person name="Waldron R."/>
            <person name="Moloney N.M."/>
            <person name="Sperisen C."/>
            <person name="Kredics L."/>
            <person name="Vagvoelgyi C."/>
            <person name="Patrignani A."/>
            <person name="Fitzpatrick D."/>
            <person name="Nagy I."/>
            <person name="Doyle S."/>
            <person name="Anderson J.B."/>
            <person name="Grigoriev I.V."/>
            <person name="Gueldener U."/>
            <person name="Muensterkoetter M."/>
            <person name="Nagy L.G."/>
        </authorList>
    </citation>
    <scope>NUCLEOTIDE SEQUENCE [LARGE SCALE GENOMIC DNA]</scope>
    <source>
        <strain evidence="3">Ar21-2</strain>
    </source>
</reference>
<dbReference type="EMBL" id="KZ293686">
    <property type="protein sequence ID" value="PBK86095.1"/>
    <property type="molecule type" value="Genomic_DNA"/>
</dbReference>
<evidence type="ECO:0000256" key="1">
    <source>
        <dbReference type="SAM" id="MobiDB-lite"/>
    </source>
</evidence>
<proteinExistence type="predicted"/>
<dbReference type="AlphaFoldDB" id="A0A2H3CSU2"/>
<dbReference type="Proteomes" id="UP000217790">
    <property type="component" value="Unassembled WGS sequence"/>
</dbReference>
<dbReference type="InParanoid" id="A0A2H3CSU2"/>
<feature type="compositionally biased region" description="Basic and acidic residues" evidence="1">
    <location>
        <begin position="41"/>
        <end position="53"/>
    </location>
</feature>
<dbReference type="OrthoDB" id="3048601at2759"/>
<accession>A0A2H3CSU2</accession>
<name>A0A2H3CSU2_ARMGA</name>
<keyword evidence="3" id="KW-1185">Reference proteome</keyword>
<protein>
    <submittedName>
        <fullName evidence="2">Uncharacterized protein</fullName>
    </submittedName>
</protein>
<sequence>MKGRGRPSKHAKCNITRLQNQGIKGVPVTAEDPDTLQPDLEASHSESKDELGSHVETTLDSIVHLEVDSDYDVEDNINERWDEIATQEFNNALISLTIQIEEDKRDVADEDWLSTCQQKDCQLKLNSFLKEHQNILSRFEEAGLTPSESDKPEKAALICDCDSDSDDDTPVEADYDPNDWDHILDEMLNANMENNGETA</sequence>
<feature type="region of interest" description="Disordered" evidence="1">
    <location>
        <begin position="19"/>
        <end position="54"/>
    </location>
</feature>
<evidence type="ECO:0000313" key="3">
    <source>
        <dbReference type="Proteomes" id="UP000217790"/>
    </source>
</evidence>
<organism evidence="2 3">
    <name type="scientific">Armillaria gallica</name>
    <name type="common">Bulbous honey fungus</name>
    <name type="synonym">Armillaria bulbosa</name>
    <dbReference type="NCBI Taxonomy" id="47427"/>
    <lineage>
        <taxon>Eukaryota</taxon>
        <taxon>Fungi</taxon>
        <taxon>Dikarya</taxon>
        <taxon>Basidiomycota</taxon>
        <taxon>Agaricomycotina</taxon>
        <taxon>Agaricomycetes</taxon>
        <taxon>Agaricomycetidae</taxon>
        <taxon>Agaricales</taxon>
        <taxon>Marasmiineae</taxon>
        <taxon>Physalacriaceae</taxon>
        <taxon>Armillaria</taxon>
    </lineage>
</organism>